<protein>
    <submittedName>
        <fullName evidence="1">Uncharacterized protein</fullName>
    </submittedName>
</protein>
<dbReference type="EMBL" id="GBXM01098360">
    <property type="protein sequence ID" value="JAH10217.1"/>
    <property type="molecule type" value="Transcribed_RNA"/>
</dbReference>
<proteinExistence type="predicted"/>
<reference evidence="1" key="1">
    <citation type="submission" date="2014-11" db="EMBL/GenBank/DDBJ databases">
        <authorList>
            <person name="Amaro Gonzalez C."/>
        </authorList>
    </citation>
    <scope>NUCLEOTIDE SEQUENCE</scope>
</reference>
<organism evidence="1">
    <name type="scientific">Anguilla anguilla</name>
    <name type="common">European freshwater eel</name>
    <name type="synonym">Muraena anguilla</name>
    <dbReference type="NCBI Taxonomy" id="7936"/>
    <lineage>
        <taxon>Eukaryota</taxon>
        <taxon>Metazoa</taxon>
        <taxon>Chordata</taxon>
        <taxon>Craniata</taxon>
        <taxon>Vertebrata</taxon>
        <taxon>Euteleostomi</taxon>
        <taxon>Actinopterygii</taxon>
        <taxon>Neopterygii</taxon>
        <taxon>Teleostei</taxon>
        <taxon>Anguilliformes</taxon>
        <taxon>Anguillidae</taxon>
        <taxon>Anguilla</taxon>
    </lineage>
</organism>
<sequence length="19" mass="2238">MFSYFVSQFVQRCSTGRHG</sequence>
<accession>A0A0E9Q117</accession>
<reference evidence="1" key="2">
    <citation type="journal article" date="2015" name="Fish Shellfish Immunol.">
        <title>Early steps in the European eel (Anguilla anguilla)-Vibrio vulnificus interaction in the gills: Role of the RtxA13 toxin.</title>
        <authorList>
            <person name="Callol A."/>
            <person name="Pajuelo D."/>
            <person name="Ebbesson L."/>
            <person name="Teles M."/>
            <person name="MacKenzie S."/>
            <person name="Amaro C."/>
        </authorList>
    </citation>
    <scope>NUCLEOTIDE SEQUENCE</scope>
</reference>
<evidence type="ECO:0000313" key="1">
    <source>
        <dbReference type="EMBL" id="JAH10217.1"/>
    </source>
</evidence>
<dbReference type="AlphaFoldDB" id="A0A0E9Q117"/>
<name>A0A0E9Q117_ANGAN</name>